<keyword evidence="2" id="KW-0449">Lipoprotein</keyword>
<organism evidence="2 3">
    <name type="scientific">Mycobacterium lentiflavum</name>
    <dbReference type="NCBI Taxonomy" id="141349"/>
    <lineage>
        <taxon>Bacteria</taxon>
        <taxon>Bacillati</taxon>
        <taxon>Actinomycetota</taxon>
        <taxon>Actinomycetes</taxon>
        <taxon>Mycobacteriales</taxon>
        <taxon>Mycobacteriaceae</taxon>
        <taxon>Mycobacterium</taxon>
        <taxon>Mycobacterium simiae complex</taxon>
    </lineage>
</organism>
<evidence type="ECO:0000313" key="3">
    <source>
        <dbReference type="Proteomes" id="UP000199251"/>
    </source>
</evidence>
<evidence type="ECO:0000313" key="2">
    <source>
        <dbReference type="EMBL" id="CQD18194.1"/>
    </source>
</evidence>
<dbReference type="InterPro" id="IPR012347">
    <property type="entry name" value="Ferritin-like"/>
</dbReference>
<name>A0A0E3WD63_MYCLN</name>
<dbReference type="Proteomes" id="UP000199251">
    <property type="component" value="Unassembled WGS sequence"/>
</dbReference>
<dbReference type="Gene3D" id="1.20.1260.10">
    <property type="match status" value="1"/>
</dbReference>
<evidence type="ECO:0000259" key="1">
    <source>
        <dbReference type="Pfam" id="PF03713"/>
    </source>
</evidence>
<dbReference type="EMBL" id="CTEE01000001">
    <property type="protein sequence ID" value="CQD18194.1"/>
    <property type="molecule type" value="Genomic_DNA"/>
</dbReference>
<dbReference type="AlphaFoldDB" id="A0A0E3WD63"/>
<reference evidence="2 3" key="1">
    <citation type="submission" date="2015-03" db="EMBL/GenBank/DDBJ databases">
        <authorList>
            <person name="Urmite Genomes"/>
        </authorList>
    </citation>
    <scope>NUCLEOTIDE SEQUENCE [LARGE SCALE GENOMIC DNA]</scope>
    <source>
        <strain evidence="2 3">CSUR P1491</strain>
    </source>
</reference>
<dbReference type="InterPro" id="IPR005183">
    <property type="entry name" value="DUF305_CopM-like"/>
</dbReference>
<dbReference type="Pfam" id="PF03713">
    <property type="entry name" value="DUF305"/>
    <property type="match status" value="1"/>
</dbReference>
<feature type="domain" description="DUF305" evidence="1">
    <location>
        <begin position="65"/>
        <end position="210"/>
    </location>
</feature>
<sequence>MGADEVHYADDVSSLAIRTAVALVASCTALLLPSCGGSSGDQAHSKRVDDTPVISGEPAAFSSADVMFANNGTAREEQGMSMARLVPDHSNNPDVAAFAAKTLAALQVDAQVLKALAAQWKEGQDNKTGTSAPSATAGESIDNSTIAKLQSMQGPEFDTLWLTSMIGLYQGIIDLANVEAGNGNNVDAISLAKQMVKERQADVVQIQQLLTG</sequence>
<protein>
    <submittedName>
        <fullName evidence="2">Lipoprotein</fullName>
    </submittedName>
</protein>
<dbReference type="OrthoDB" id="26872at2"/>
<gene>
    <name evidence="2" type="ORF">BN1232_04144</name>
</gene>
<proteinExistence type="predicted"/>
<accession>A0A0E3WD63</accession>